<dbReference type="PANTHER" id="PTHR47042:SF4">
    <property type="entry name" value="OS02G0313700 PROTEIN"/>
    <property type="match status" value="1"/>
</dbReference>
<keyword evidence="5 7" id="KW-0472">Membrane</keyword>
<feature type="compositionally biased region" description="Basic and acidic residues" evidence="6">
    <location>
        <begin position="736"/>
        <end position="761"/>
    </location>
</feature>
<evidence type="ECO:0000259" key="9">
    <source>
        <dbReference type="PROSITE" id="PS51847"/>
    </source>
</evidence>
<name>A0A5N6RQD7_9ROSI</name>
<feature type="compositionally biased region" description="Basic and acidic residues" evidence="6">
    <location>
        <begin position="579"/>
        <end position="594"/>
    </location>
</feature>
<keyword evidence="7" id="KW-0812">Transmembrane</keyword>
<dbReference type="InterPro" id="IPR031468">
    <property type="entry name" value="SMP_LBD"/>
</dbReference>
<evidence type="ECO:0008006" key="12">
    <source>
        <dbReference type="Google" id="ProtNLM"/>
    </source>
</evidence>
<feature type="domain" description="SMP-LTD" evidence="9">
    <location>
        <begin position="71"/>
        <end position="263"/>
    </location>
</feature>
<gene>
    <name evidence="10" type="ORF">FH972_019475</name>
</gene>
<dbReference type="OrthoDB" id="270970at2759"/>
<dbReference type="CDD" id="cd00030">
    <property type="entry name" value="C2"/>
    <property type="match status" value="1"/>
</dbReference>
<evidence type="ECO:0000256" key="1">
    <source>
        <dbReference type="ARBA" id="ARBA00004370"/>
    </source>
</evidence>
<evidence type="ECO:0000259" key="8">
    <source>
        <dbReference type="PROSITE" id="PS50004"/>
    </source>
</evidence>
<evidence type="ECO:0000256" key="5">
    <source>
        <dbReference type="ARBA" id="ARBA00023136"/>
    </source>
</evidence>
<dbReference type="PROSITE" id="PS51847">
    <property type="entry name" value="SMP"/>
    <property type="match status" value="1"/>
</dbReference>
<evidence type="ECO:0000313" key="11">
    <source>
        <dbReference type="Proteomes" id="UP000327013"/>
    </source>
</evidence>
<evidence type="ECO:0000256" key="7">
    <source>
        <dbReference type="SAM" id="Phobius"/>
    </source>
</evidence>
<evidence type="ECO:0000256" key="6">
    <source>
        <dbReference type="SAM" id="MobiDB-lite"/>
    </source>
</evidence>
<evidence type="ECO:0000313" key="10">
    <source>
        <dbReference type="EMBL" id="KAE8124608.1"/>
    </source>
</evidence>
<keyword evidence="2" id="KW-0813">Transport</keyword>
<dbReference type="InterPro" id="IPR035892">
    <property type="entry name" value="C2_domain_sf"/>
</dbReference>
<feature type="domain" description="C2" evidence="8">
    <location>
        <begin position="268"/>
        <end position="382"/>
    </location>
</feature>
<dbReference type="GO" id="GO:0006869">
    <property type="term" value="P:lipid transport"/>
    <property type="evidence" value="ECO:0007669"/>
    <property type="project" value="UniProtKB-KW"/>
</dbReference>
<feature type="compositionally biased region" description="Polar residues" evidence="6">
    <location>
        <begin position="708"/>
        <end position="718"/>
    </location>
</feature>
<dbReference type="SUPFAM" id="SSF49562">
    <property type="entry name" value="C2 domain (Calcium/lipid-binding domain, CaLB)"/>
    <property type="match status" value="1"/>
</dbReference>
<dbReference type="GO" id="GO:0008289">
    <property type="term" value="F:lipid binding"/>
    <property type="evidence" value="ECO:0007669"/>
    <property type="project" value="UniProtKB-KW"/>
</dbReference>
<evidence type="ECO:0000256" key="4">
    <source>
        <dbReference type="ARBA" id="ARBA00023121"/>
    </source>
</evidence>
<evidence type="ECO:0000256" key="2">
    <source>
        <dbReference type="ARBA" id="ARBA00022448"/>
    </source>
</evidence>
<keyword evidence="7" id="KW-1133">Transmembrane helix</keyword>
<keyword evidence="11" id="KW-1185">Reference proteome</keyword>
<dbReference type="CDD" id="cd21669">
    <property type="entry name" value="SMP_SF"/>
    <property type="match status" value="1"/>
</dbReference>
<feature type="compositionally biased region" description="Polar residues" evidence="6">
    <location>
        <begin position="495"/>
        <end position="516"/>
    </location>
</feature>
<dbReference type="Proteomes" id="UP000327013">
    <property type="component" value="Chromosome 8"/>
</dbReference>
<dbReference type="EMBL" id="CM017328">
    <property type="protein sequence ID" value="KAE8124608.1"/>
    <property type="molecule type" value="Genomic_DNA"/>
</dbReference>
<dbReference type="PANTHER" id="PTHR47042">
    <property type="entry name" value="C2 DOMAIN-CONTAINING PROTEIN-LIKE"/>
    <property type="match status" value="1"/>
</dbReference>
<reference evidence="10 11" key="1">
    <citation type="submission" date="2019-06" db="EMBL/GenBank/DDBJ databases">
        <title>A chromosomal-level reference genome of Carpinus fangiana (Coryloideae, Betulaceae).</title>
        <authorList>
            <person name="Yang X."/>
            <person name="Wang Z."/>
            <person name="Zhang L."/>
            <person name="Hao G."/>
            <person name="Liu J."/>
            <person name="Yang Y."/>
        </authorList>
    </citation>
    <scope>NUCLEOTIDE SEQUENCE [LARGE SCALE GENOMIC DNA]</scope>
    <source>
        <strain evidence="10">Cfa_2016G</strain>
        <tissue evidence="10">Leaf</tissue>
    </source>
</reference>
<dbReference type="AlphaFoldDB" id="A0A5N6RQD7"/>
<dbReference type="PROSITE" id="PS50004">
    <property type="entry name" value="C2"/>
    <property type="match status" value="1"/>
</dbReference>
<dbReference type="InterPro" id="IPR052847">
    <property type="entry name" value="Ext_Synaptotagmin/KAHRP-like"/>
</dbReference>
<organism evidence="10 11">
    <name type="scientific">Carpinus fangiana</name>
    <dbReference type="NCBI Taxonomy" id="176857"/>
    <lineage>
        <taxon>Eukaryota</taxon>
        <taxon>Viridiplantae</taxon>
        <taxon>Streptophyta</taxon>
        <taxon>Embryophyta</taxon>
        <taxon>Tracheophyta</taxon>
        <taxon>Spermatophyta</taxon>
        <taxon>Magnoliopsida</taxon>
        <taxon>eudicotyledons</taxon>
        <taxon>Gunneridae</taxon>
        <taxon>Pentapetalae</taxon>
        <taxon>rosids</taxon>
        <taxon>fabids</taxon>
        <taxon>Fagales</taxon>
        <taxon>Betulaceae</taxon>
        <taxon>Carpinus</taxon>
    </lineage>
</organism>
<dbReference type="SMART" id="SM00239">
    <property type="entry name" value="C2"/>
    <property type="match status" value="1"/>
</dbReference>
<sequence length="781" mass="87867">MDITEVTIIHHVGIVLLCLWLLSCFNWCNPVAYFVSLIYLFLVHDRYVTRLQRKLQFEERKQANQRRVLSDSETVRWLNHAVESIWPICMEEITSQKILLPIIPWFLEKYKPWTVSKAEVQHLYMGRNPPMFTEMRVLRQSCDDDHLVLELGMNFVTADDMSAILAVKLRKRLGFGMATKLHITGMHVEGKVLIGVKFLRTWPFISRLRVCFAEPPYFQMTVKPIFTHGLDVTEVPGIAGWLDKLLSIAFEQTLPNMLVIDVEKFASPQPENWFSVDEKEPVAFAKVVVVEASDMKPSDLNGLADPYVKGQLGSYRFKTKTQKKTLAPKWQEEFKIPIITWESPNMLSFEVRDKDRFVDDILGDCCLNLNDLRDGQRHDIWLPLQNIKMGRLHLAICVLEDNQKGDDHPWDQETLNVEDKRNSFTSETATKGSFSSVSSKKSQRVADSFEPIDIEGHKDTGIWIHHPGSEISQIWEPRKGKTRRIDTEIHGEPNGSMSILNEAASGSSKNDTSSTDENPDDNRPMKSVRRGLKKIGSVFHRSPKKEDHTDNFVEAVPSPHINIRAVNEKEIGMTFVVDDDHRVPASDKNSKEESASLDGNGPDSPSKGNMKDMAKSFLKQAGKSARGIKHALSRKGSKTSRGETLVGTERDRSIAESDSSDDESNCSPGAEGITIEGIPVTSKAADESSCSPEAERIRIERIPVTPKAISSGNGNDSLNSEEHAVQTTEDGINTEGPKENEGLKELDRKYDKKGSPDSHGDEVEESLEPKLAGVDLEGEKR</sequence>
<keyword evidence="3" id="KW-0445">Lipid transport</keyword>
<dbReference type="GO" id="GO:0016020">
    <property type="term" value="C:membrane"/>
    <property type="evidence" value="ECO:0007669"/>
    <property type="project" value="UniProtKB-SubCell"/>
</dbReference>
<proteinExistence type="predicted"/>
<feature type="transmembrane region" description="Helical" evidence="7">
    <location>
        <begin position="12"/>
        <end position="42"/>
    </location>
</feature>
<dbReference type="InterPro" id="IPR000008">
    <property type="entry name" value="C2_dom"/>
</dbReference>
<keyword evidence="4" id="KW-0446">Lipid-binding</keyword>
<dbReference type="Pfam" id="PF00168">
    <property type="entry name" value="C2"/>
    <property type="match status" value="1"/>
</dbReference>
<feature type="region of interest" description="Disordered" evidence="6">
    <location>
        <begin position="579"/>
        <end position="781"/>
    </location>
</feature>
<accession>A0A5N6RQD7</accession>
<feature type="region of interest" description="Disordered" evidence="6">
    <location>
        <begin position="488"/>
        <end position="552"/>
    </location>
</feature>
<evidence type="ECO:0000256" key="3">
    <source>
        <dbReference type="ARBA" id="ARBA00023055"/>
    </source>
</evidence>
<protein>
    <recommendedName>
        <fullName evidence="12">C2 domain-containing protein</fullName>
    </recommendedName>
</protein>
<dbReference type="Gene3D" id="2.60.40.150">
    <property type="entry name" value="C2 domain"/>
    <property type="match status" value="1"/>
</dbReference>
<comment type="subcellular location">
    <subcellularLocation>
        <location evidence="1">Membrane</location>
    </subcellularLocation>
</comment>
<feature type="compositionally biased region" description="Basic residues" evidence="6">
    <location>
        <begin position="626"/>
        <end position="638"/>
    </location>
</feature>